<proteinExistence type="predicted"/>
<dbReference type="InterPro" id="IPR016032">
    <property type="entry name" value="Sig_transdc_resp-reg_C-effctor"/>
</dbReference>
<accession>A0ABM7PTI6</accession>
<gene>
    <name evidence="2" type="ORF">SCMU_13970</name>
</gene>
<keyword evidence="3" id="KW-1185">Reference proteome</keyword>
<dbReference type="Gene3D" id="1.10.10.10">
    <property type="entry name" value="Winged helix-like DNA-binding domain superfamily/Winged helix DNA-binding domain"/>
    <property type="match status" value="1"/>
</dbReference>
<organism evidence="2 3">
    <name type="scientific">Sinomonas cyclohexanicum</name>
    <name type="common">Corynebacterium cyclohexanicum</name>
    <dbReference type="NCBI Taxonomy" id="322009"/>
    <lineage>
        <taxon>Bacteria</taxon>
        <taxon>Bacillati</taxon>
        <taxon>Actinomycetota</taxon>
        <taxon>Actinomycetes</taxon>
        <taxon>Micrococcales</taxon>
        <taxon>Micrococcaceae</taxon>
        <taxon>Sinomonas</taxon>
    </lineage>
</organism>
<feature type="region of interest" description="Disordered" evidence="1">
    <location>
        <begin position="1"/>
        <end position="29"/>
    </location>
</feature>
<sequence length="208" mass="23083">MGRRKGRLAGHQVTSRNPPPNAHGAATPENIERAHKARQILELRTMGWTLTQIGDHVGLSPASVSKHIRRAIEQIPMEEAHHLVALELDRLDRMQLEADTLMADSKNPYVKLKAMEILIRVMERRARYLPLEDTERRQLEAMRASLTAEQGALVAAVMNRVAGRLNLTPEQRDAFPRLAAEEIRRVAADTAQAAIQGELVDDGEAGGS</sequence>
<reference evidence="2 3" key="1">
    <citation type="journal article" date="2021" name="J. Biosci. Bioeng.">
        <title>Identification and characterization of a chc gene cluster responsible for the aromatization pathway of cyclohexanecarboxylate degradation in Sinomonas cyclohexanicum ATCC 51369.</title>
        <authorList>
            <person name="Yamamoto T."/>
            <person name="Hasegawa Y."/>
            <person name="Lau P.C.K."/>
            <person name="Iwaki H."/>
        </authorList>
    </citation>
    <scope>NUCLEOTIDE SEQUENCE [LARGE SCALE GENOMIC DNA]</scope>
    <source>
        <strain evidence="2 3">ATCC 51369</strain>
    </source>
</reference>
<name>A0ABM7PTI6_SINCY</name>
<evidence type="ECO:0000313" key="3">
    <source>
        <dbReference type="Proteomes" id="UP001319861"/>
    </source>
</evidence>
<dbReference type="Proteomes" id="UP001319861">
    <property type="component" value="Chromosome"/>
</dbReference>
<evidence type="ECO:0000313" key="2">
    <source>
        <dbReference type="EMBL" id="BCT75555.1"/>
    </source>
</evidence>
<protein>
    <submittedName>
        <fullName evidence="2">Uncharacterized protein</fullName>
    </submittedName>
</protein>
<dbReference type="InterPro" id="IPR036388">
    <property type="entry name" value="WH-like_DNA-bd_sf"/>
</dbReference>
<evidence type="ECO:0000256" key="1">
    <source>
        <dbReference type="SAM" id="MobiDB-lite"/>
    </source>
</evidence>
<dbReference type="EMBL" id="AP024525">
    <property type="protein sequence ID" value="BCT75555.1"/>
    <property type="molecule type" value="Genomic_DNA"/>
</dbReference>
<dbReference type="SUPFAM" id="SSF46894">
    <property type="entry name" value="C-terminal effector domain of the bipartite response regulators"/>
    <property type="match status" value="1"/>
</dbReference>